<organism evidence="7 8">
    <name type="scientific">Rubneribacter badeniensis</name>
    <dbReference type="NCBI Taxonomy" id="2070688"/>
    <lineage>
        <taxon>Bacteria</taxon>
        <taxon>Bacillati</taxon>
        <taxon>Actinomycetota</taxon>
        <taxon>Coriobacteriia</taxon>
        <taxon>Eggerthellales</taxon>
        <taxon>Eggerthellaceae</taxon>
        <taxon>Rubneribacter</taxon>
    </lineage>
</organism>
<dbReference type="GO" id="GO:0046872">
    <property type="term" value="F:metal ion binding"/>
    <property type="evidence" value="ECO:0007669"/>
    <property type="project" value="UniProtKB-KW"/>
</dbReference>
<dbReference type="RefSeq" id="WP_087198162.1">
    <property type="nucleotide sequence ID" value="NZ_DBEYRC010000144.1"/>
</dbReference>
<dbReference type="InterPro" id="IPR032466">
    <property type="entry name" value="Metal_Hydrolase"/>
</dbReference>
<keyword evidence="8" id="KW-1185">Reference proteome</keyword>
<feature type="domain" description="Aminodeoxyfutalosine deaminase/Imidazolonepropionase-like composite" evidence="5">
    <location>
        <begin position="19"/>
        <end position="43"/>
    </location>
</feature>
<name>A0A2K2U1W8_9ACTN</name>
<evidence type="ECO:0000259" key="5">
    <source>
        <dbReference type="Pfam" id="PF22039"/>
    </source>
</evidence>
<dbReference type="EMBL" id="DYZL01000157">
    <property type="protein sequence ID" value="HJH43611.1"/>
    <property type="molecule type" value="Genomic_DNA"/>
</dbReference>
<evidence type="ECO:0000256" key="1">
    <source>
        <dbReference type="ARBA" id="ARBA00022723"/>
    </source>
</evidence>
<evidence type="ECO:0000256" key="2">
    <source>
        <dbReference type="ARBA" id="ARBA00022801"/>
    </source>
</evidence>
<comment type="caution">
    <text evidence="7">The sequence shown here is derived from an EMBL/GenBank/DDBJ whole genome shotgun (WGS) entry which is preliminary data.</text>
</comment>
<reference evidence="6" key="2">
    <citation type="journal article" date="2021" name="PeerJ">
        <title>Extensive microbial diversity within the chicken gut microbiome revealed by metagenomics and culture.</title>
        <authorList>
            <person name="Gilroy R."/>
            <person name="Ravi A."/>
            <person name="Getino M."/>
            <person name="Pursley I."/>
            <person name="Horton D.L."/>
            <person name="Alikhan N.F."/>
            <person name="Baker D."/>
            <person name="Gharbi K."/>
            <person name="Hall N."/>
            <person name="Watson M."/>
            <person name="Adriaenssens E.M."/>
            <person name="Foster-Nyarko E."/>
            <person name="Jarju S."/>
            <person name="Secka A."/>
            <person name="Antonio M."/>
            <person name="Oren A."/>
            <person name="Chaudhuri R.R."/>
            <person name="La Ragione R."/>
            <person name="Hildebrand F."/>
            <person name="Pallen M.J."/>
        </authorList>
    </citation>
    <scope>NUCLEOTIDE SEQUENCE</scope>
    <source>
        <strain evidence="6">USAMLcec12-2067</strain>
    </source>
</reference>
<keyword evidence="3" id="KW-0862">Zinc</keyword>
<dbReference type="InterPro" id="IPR011059">
    <property type="entry name" value="Metal-dep_hydrolase_composite"/>
</dbReference>
<dbReference type="Gene3D" id="3.20.20.140">
    <property type="entry name" value="Metal-dependent hydrolases"/>
    <property type="match status" value="1"/>
</dbReference>
<dbReference type="Proteomes" id="UP000236488">
    <property type="component" value="Unassembled WGS sequence"/>
</dbReference>
<dbReference type="InterPro" id="IPR006680">
    <property type="entry name" value="Amidohydro-rel"/>
</dbReference>
<sequence>MLLCAQYILPITSEPFRGGAVLVRDGAIRDVGAADMLKLRYPDEEVVDYGQAALMPGLVDLHTHLENSVMRGIVHDVPYTTWITSMLEKSTKMDVSDWYDSAILGGLEALSSGITTVADITTTGAACTATQKLGMRSVIYREVGAMDKRRVDYAMRVAENDIMHWREEVDGDRITIGIAPAAMYVCHPSVFAKVSEFARRENVPVAMHMAGNREEFNFIKYGSSPFSVHTMDQKRGYVEIPPWLPTGTTPVRYALNWGAFESDNVLAIHCVHVDDKDVQKLKEYDVAVASCPRCNAQLGMGVAPLNEFLRAGLRLGLGTDSPAATDSTDMLTEMRIGMLVQRAVNVGTFLDSATMLEMATIGGARALKLDDKIGSLDIGKRADIVAVDLSGSHQTPTTDPVSAVVNTCSGTDVLMTMVDGTVLYEKSKWNVGVEVAKNIARVIEIRGKLRM</sequence>
<protein>
    <submittedName>
        <fullName evidence="6 7">Amidohydrolase</fullName>
    </submittedName>
</protein>
<dbReference type="EMBL" id="PPEL01000117">
    <property type="protein sequence ID" value="PNV64317.1"/>
    <property type="molecule type" value="Genomic_DNA"/>
</dbReference>
<gene>
    <name evidence="7" type="ORF">C2L80_12640</name>
    <name evidence="6" type="ORF">K8V16_07420</name>
</gene>
<dbReference type="InterPro" id="IPR054418">
    <property type="entry name" value="MQNX/HUTI_composite_N"/>
</dbReference>
<dbReference type="InterPro" id="IPR050287">
    <property type="entry name" value="MTA/SAH_deaminase"/>
</dbReference>
<keyword evidence="2 7" id="KW-0378">Hydrolase</keyword>
<dbReference type="GO" id="GO:0016810">
    <property type="term" value="F:hydrolase activity, acting on carbon-nitrogen (but not peptide) bonds"/>
    <property type="evidence" value="ECO:0007669"/>
    <property type="project" value="InterPro"/>
</dbReference>
<dbReference type="PANTHER" id="PTHR43794">
    <property type="entry name" value="AMINOHYDROLASE SSNA-RELATED"/>
    <property type="match status" value="1"/>
</dbReference>
<evidence type="ECO:0000313" key="7">
    <source>
        <dbReference type="EMBL" id="PNV64317.1"/>
    </source>
</evidence>
<dbReference type="Gene3D" id="2.30.40.10">
    <property type="entry name" value="Urease, subunit C, domain 1"/>
    <property type="match status" value="1"/>
</dbReference>
<keyword evidence="1" id="KW-0479">Metal-binding</keyword>
<reference evidence="7 8" key="1">
    <citation type="journal article" date="2018" name="Int. J. Syst. Evol. Microbiol.">
        <title>Rubneribacter badeniensis gen. nov., sp. nov. and Enteroscipio rubneri gen. nov., sp. nov., new members of the Eggerthellaceae isolated from human faeces.</title>
        <authorList>
            <person name="Danylec N."/>
            <person name="Gobl A."/>
            <person name="Stoll D.A."/>
            <person name="Hetzer B."/>
            <person name="Kulling S.E."/>
            <person name="Huch M."/>
        </authorList>
    </citation>
    <scope>NUCLEOTIDE SEQUENCE [LARGE SCALE GENOMIC DNA]</scope>
    <source>
        <strain evidence="7 8">ResAG-85</strain>
    </source>
</reference>
<dbReference type="AlphaFoldDB" id="A0A2K2U1W8"/>
<evidence type="ECO:0000313" key="8">
    <source>
        <dbReference type="Proteomes" id="UP000236488"/>
    </source>
</evidence>
<evidence type="ECO:0000313" key="6">
    <source>
        <dbReference type="EMBL" id="HJH43611.1"/>
    </source>
</evidence>
<feature type="domain" description="Amidohydrolase-related" evidence="4">
    <location>
        <begin position="54"/>
        <end position="422"/>
    </location>
</feature>
<dbReference type="PANTHER" id="PTHR43794:SF11">
    <property type="entry name" value="AMIDOHYDROLASE-RELATED DOMAIN-CONTAINING PROTEIN"/>
    <property type="match status" value="1"/>
</dbReference>
<proteinExistence type="predicted"/>
<dbReference type="SUPFAM" id="SSF51556">
    <property type="entry name" value="Metallo-dependent hydrolases"/>
    <property type="match status" value="1"/>
</dbReference>
<evidence type="ECO:0000259" key="4">
    <source>
        <dbReference type="Pfam" id="PF01979"/>
    </source>
</evidence>
<dbReference type="Proteomes" id="UP000789325">
    <property type="component" value="Unassembled WGS sequence"/>
</dbReference>
<accession>A0A2K2U1W8</accession>
<reference evidence="6" key="3">
    <citation type="submission" date="2021-09" db="EMBL/GenBank/DDBJ databases">
        <authorList>
            <person name="Gilroy R."/>
        </authorList>
    </citation>
    <scope>NUCLEOTIDE SEQUENCE</scope>
    <source>
        <strain evidence="6">USAMLcec12-2067</strain>
    </source>
</reference>
<dbReference type="Pfam" id="PF22039">
    <property type="entry name" value="HUTI_composite_bact"/>
    <property type="match status" value="1"/>
</dbReference>
<evidence type="ECO:0000256" key="3">
    <source>
        <dbReference type="ARBA" id="ARBA00022833"/>
    </source>
</evidence>
<dbReference type="SUPFAM" id="SSF51338">
    <property type="entry name" value="Composite domain of metallo-dependent hydrolases"/>
    <property type="match status" value="1"/>
</dbReference>
<dbReference type="Pfam" id="PF01979">
    <property type="entry name" value="Amidohydro_1"/>
    <property type="match status" value="1"/>
</dbReference>